<protein>
    <submittedName>
        <fullName evidence="8">Glyoxal reductase</fullName>
    </submittedName>
</protein>
<dbReference type="InterPro" id="IPR036812">
    <property type="entry name" value="NAD(P)_OxRdtase_dom_sf"/>
</dbReference>
<evidence type="ECO:0000256" key="3">
    <source>
        <dbReference type="ARBA" id="ARBA00023002"/>
    </source>
</evidence>
<keyword evidence="9" id="KW-1185">Reference proteome</keyword>
<dbReference type="FunFam" id="3.20.20.100:FF:000015">
    <property type="entry name" value="Oxidoreductase, aldo/keto reductase family"/>
    <property type="match status" value="1"/>
</dbReference>
<evidence type="ECO:0000313" key="8">
    <source>
        <dbReference type="EMBL" id="GIN63356.1"/>
    </source>
</evidence>
<evidence type="ECO:0000256" key="1">
    <source>
        <dbReference type="ARBA" id="ARBA00007905"/>
    </source>
</evidence>
<comment type="similarity">
    <text evidence="1">Belongs to the aldo/keto reductase family.</text>
</comment>
<accession>A0A919WJT4</accession>
<dbReference type="InterPro" id="IPR018170">
    <property type="entry name" value="Aldo/ket_reductase_CS"/>
</dbReference>
<evidence type="ECO:0000256" key="6">
    <source>
        <dbReference type="PIRSR" id="PIRSR000097-3"/>
    </source>
</evidence>
<comment type="caution">
    <text evidence="8">The sequence shown here is derived from an EMBL/GenBank/DDBJ whole genome shotgun (WGS) entry which is preliminary data.</text>
</comment>
<dbReference type="GO" id="GO:0016616">
    <property type="term" value="F:oxidoreductase activity, acting on the CH-OH group of donors, NAD or NADP as acceptor"/>
    <property type="evidence" value="ECO:0007669"/>
    <property type="project" value="UniProtKB-ARBA"/>
</dbReference>
<dbReference type="Pfam" id="PF00248">
    <property type="entry name" value="Aldo_ket_red"/>
    <property type="match status" value="1"/>
</dbReference>
<reference evidence="8" key="1">
    <citation type="submission" date="2021-03" db="EMBL/GenBank/DDBJ databases">
        <title>Antimicrobial resistance genes in bacteria isolated from Japanese honey, and their potential for conferring macrolide and lincosamide resistance in the American foulbrood pathogen Paenibacillus larvae.</title>
        <authorList>
            <person name="Okamoto M."/>
            <person name="Kumagai M."/>
            <person name="Kanamori H."/>
            <person name="Takamatsu D."/>
        </authorList>
    </citation>
    <scope>NUCLEOTIDE SEQUENCE</scope>
    <source>
        <strain evidence="8">J27TS8</strain>
    </source>
</reference>
<sequence length="276" mass="31529">MVNSLQDTTVLNNGVHMPWMGLGVFKVEDGQVLVDAVKTAIKNGYRSIDTASFYNNEEGVGRAVKECGVPRDQLFITSKVWNSDQGYESTIKAFESTLEKLDMDYLDLYLIHWPVKGKYVDTWRALEKIYKEGKVRAIGVSNFNVHHLEDILAVCEVKPAVNQVEYHPHLTQEEVRAYCEREKIQLEAWSPLKKGQLLNDPTIVEIANKYNKNSAQVILRWDLQNHVVTIPKSITESRIVDNANIFDFTLAEEDMQRISGLNINERTGADPDNFHF</sequence>
<evidence type="ECO:0000313" key="9">
    <source>
        <dbReference type="Proteomes" id="UP000682111"/>
    </source>
</evidence>
<dbReference type="PANTHER" id="PTHR43827">
    <property type="entry name" value="2,5-DIKETO-D-GLUCONIC ACID REDUCTASE"/>
    <property type="match status" value="1"/>
</dbReference>
<dbReference type="Proteomes" id="UP000682111">
    <property type="component" value="Unassembled WGS sequence"/>
</dbReference>
<evidence type="ECO:0000259" key="7">
    <source>
        <dbReference type="Pfam" id="PF00248"/>
    </source>
</evidence>
<dbReference type="InterPro" id="IPR044500">
    <property type="entry name" value="AKR5G"/>
</dbReference>
<evidence type="ECO:0000256" key="2">
    <source>
        <dbReference type="ARBA" id="ARBA00022857"/>
    </source>
</evidence>
<dbReference type="CDD" id="cd19157">
    <property type="entry name" value="AKR_AKR5G1-3"/>
    <property type="match status" value="1"/>
</dbReference>
<keyword evidence="3" id="KW-0560">Oxidoreductase</keyword>
<feature type="domain" description="NADP-dependent oxidoreductase" evidence="7">
    <location>
        <begin position="32"/>
        <end position="262"/>
    </location>
</feature>
<dbReference type="PROSITE" id="PS00798">
    <property type="entry name" value="ALDOKETO_REDUCTASE_1"/>
    <property type="match status" value="1"/>
</dbReference>
<feature type="binding site" evidence="5">
    <location>
        <position position="112"/>
    </location>
    <ligand>
        <name>substrate</name>
    </ligand>
</feature>
<evidence type="ECO:0000256" key="4">
    <source>
        <dbReference type="PIRSR" id="PIRSR000097-1"/>
    </source>
</evidence>
<evidence type="ECO:0000256" key="5">
    <source>
        <dbReference type="PIRSR" id="PIRSR000097-2"/>
    </source>
</evidence>
<proteinExistence type="inferred from homology"/>
<dbReference type="SUPFAM" id="SSF51430">
    <property type="entry name" value="NAD(P)-linked oxidoreductase"/>
    <property type="match status" value="1"/>
</dbReference>
<organism evidence="8 9">
    <name type="scientific">Robertmurraya siralis</name>
    <dbReference type="NCBI Taxonomy" id="77777"/>
    <lineage>
        <taxon>Bacteria</taxon>
        <taxon>Bacillati</taxon>
        <taxon>Bacillota</taxon>
        <taxon>Bacilli</taxon>
        <taxon>Bacillales</taxon>
        <taxon>Bacillaceae</taxon>
        <taxon>Robertmurraya</taxon>
    </lineage>
</organism>
<dbReference type="InterPro" id="IPR023210">
    <property type="entry name" value="NADP_OxRdtase_dom"/>
</dbReference>
<dbReference type="InterPro" id="IPR020471">
    <property type="entry name" value="AKR"/>
</dbReference>
<keyword evidence="2" id="KW-0521">NADP</keyword>
<dbReference type="PIRSF" id="PIRSF000097">
    <property type="entry name" value="AKR"/>
    <property type="match status" value="1"/>
</dbReference>
<dbReference type="AlphaFoldDB" id="A0A919WJT4"/>
<name>A0A919WJT4_9BACI</name>
<gene>
    <name evidence="8" type="ORF">J27TS8_33490</name>
</gene>
<feature type="active site" description="Proton donor" evidence="4">
    <location>
        <position position="54"/>
    </location>
</feature>
<dbReference type="Gene3D" id="3.20.20.100">
    <property type="entry name" value="NADP-dependent oxidoreductase domain"/>
    <property type="match status" value="1"/>
</dbReference>
<feature type="site" description="Lowers pKa of active site Tyr" evidence="6">
    <location>
        <position position="79"/>
    </location>
</feature>
<dbReference type="EMBL" id="BORC01000006">
    <property type="protein sequence ID" value="GIN63356.1"/>
    <property type="molecule type" value="Genomic_DNA"/>
</dbReference>
<dbReference type="PRINTS" id="PR00069">
    <property type="entry name" value="ALDKETRDTASE"/>
</dbReference>
<dbReference type="PANTHER" id="PTHR43827:SF3">
    <property type="entry name" value="NADP-DEPENDENT OXIDOREDUCTASE DOMAIN-CONTAINING PROTEIN"/>
    <property type="match status" value="1"/>
</dbReference>
<dbReference type="PROSITE" id="PS00062">
    <property type="entry name" value="ALDOKETO_REDUCTASE_2"/>
    <property type="match status" value="1"/>
</dbReference>